<feature type="transmembrane region" description="Helical" evidence="1">
    <location>
        <begin position="59"/>
        <end position="81"/>
    </location>
</feature>
<evidence type="ECO:0000256" key="1">
    <source>
        <dbReference type="SAM" id="Phobius"/>
    </source>
</evidence>
<name>A0A6S6TQN0_9GAMM</name>
<gene>
    <name evidence="2" type="ORF">HELGO_WM6614</name>
</gene>
<reference evidence="2" key="1">
    <citation type="submission" date="2020-01" db="EMBL/GenBank/DDBJ databases">
        <authorList>
            <person name="Meier V. D."/>
            <person name="Meier V D."/>
        </authorList>
    </citation>
    <scope>NUCLEOTIDE SEQUENCE</scope>
    <source>
        <strain evidence="2">HLG_WM_MAG_07</strain>
    </source>
</reference>
<organism evidence="2">
    <name type="scientific">uncultured Thiotrichaceae bacterium</name>
    <dbReference type="NCBI Taxonomy" id="298394"/>
    <lineage>
        <taxon>Bacteria</taxon>
        <taxon>Pseudomonadati</taxon>
        <taxon>Pseudomonadota</taxon>
        <taxon>Gammaproteobacteria</taxon>
        <taxon>Thiotrichales</taxon>
        <taxon>Thiotrichaceae</taxon>
        <taxon>environmental samples</taxon>
    </lineage>
</organism>
<feature type="transmembrane region" description="Helical" evidence="1">
    <location>
        <begin position="93"/>
        <end position="118"/>
    </location>
</feature>
<feature type="transmembrane region" description="Helical" evidence="1">
    <location>
        <begin position="155"/>
        <end position="173"/>
    </location>
</feature>
<dbReference type="PANTHER" id="PTHR40031:SF1">
    <property type="entry name" value="MEMBRANE-BOUND METAL-DEPENDENT HYDROLASE"/>
    <property type="match status" value="1"/>
</dbReference>
<dbReference type="InterPro" id="IPR053170">
    <property type="entry name" value="Transcription_regulator"/>
</dbReference>
<dbReference type="AlphaFoldDB" id="A0A6S6TQN0"/>
<dbReference type="Pfam" id="PF04307">
    <property type="entry name" value="YdjM"/>
    <property type="match status" value="1"/>
</dbReference>
<sequence length="333" mass="37300">MDPVTQGVLGAIAAQGTSATKNLAKAAFIGAIAAMTPDLDVLIRSSADPLLNLEFHRQFTHSLFFIPIGGLLCSLILFPLLGKRWGFSFTQTLLWCMVGFATHGLLDGCTSYGTLLLWPLSDHRFSWDTISIIDPLFTLPLITFVIFAARRKKRAYVVSAIIWCVFYLSLGFVQHNRAIDLGKELAESRGHNPDRLEAKPSFGNLVVWKLIYEADGVFYVDAIKPGLTSPRIWQGTSIAKLDITRDLPWLDPNSQQANDIERFSWFSQAYIAIDPVNPLRVIDMRYSLLPNEIKPLWGITLSKDVTPTDYVAFSSERGDSRAALKTLWNMIFE</sequence>
<evidence type="ECO:0000313" key="2">
    <source>
        <dbReference type="EMBL" id="CAA6823172.1"/>
    </source>
</evidence>
<keyword evidence="1" id="KW-0812">Transmembrane</keyword>
<accession>A0A6S6TQN0</accession>
<dbReference type="InterPro" id="IPR007404">
    <property type="entry name" value="YdjM-like"/>
</dbReference>
<keyword evidence="1" id="KW-1133">Transmembrane helix</keyword>
<dbReference type="PANTHER" id="PTHR40031">
    <property type="entry name" value="HYPOTHETICAL MEMBRANE SPANNING PROTEIN"/>
    <property type="match status" value="1"/>
</dbReference>
<proteinExistence type="predicted"/>
<protein>
    <submittedName>
        <fullName evidence="2">Integral membrane protein</fullName>
    </submittedName>
</protein>
<dbReference type="EMBL" id="CACVAY010000112">
    <property type="protein sequence ID" value="CAA6823172.1"/>
    <property type="molecule type" value="Genomic_DNA"/>
</dbReference>
<keyword evidence="1" id="KW-0472">Membrane</keyword>
<feature type="transmembrane region" description="Helical" evidence="1">
    <location>
        <begin position="130"/>
        <end position="148"/>
    </location>
</feature>